<dbReference type="SUPFAM" id="SSF90123">
    <property type="entry name" value="ABC transporter transmembrane region"/>
    <property type="match status" value="1"/>
</dbReference>
<feature type="domain" description="ABC transmembrane type-1" evidence="9">
    <location>
        <begin position="25"/>
        <end position="295"/>
    </location>
</feature>
<dbReference type="Gene3D" id="1.20.1560.10">
    <property type="entry name" value="ABC transporter type 1, transmembrane domain"/>
    <property type="match status" value="1"/>
</dbReference>
<dbReference type="InterPro" id="IPR039421">
    <property type="entry name" value="Type_1_exporter"/>
</dbReference>
<dbReference type="Pfam" id="PF00664">
    <property type="entry name" value="ABC_membrane"/>
    <property type="match status" value="1"/>
</dbReference>
<dbReference type="PROSITE" id="PS50893">
    <property type="entry name" value="ABC_TRANSPORTER_2"/>
    <property type="match status" value="1"/>
</dbReference>
<dbReference type="EMBL" id="JEOB01000002">
    <property type="protein sequence ID" value="EXM40064.1"/>
    <property type="molecule type" value="Genomic_DNA"/>
</dbReference>
<feature type="transmembrane region" description="Helical" evidence="7">
    <location>
        <begin position="46"/>
        <end position="66"/>
    </location>
</feature>
<keyword evidence="4" id="KW-0067">ATP-binding</keyword>
<evidence type="ECO:0000256" key="3">
    <source>
        <dbReference type="ARBA" id="ARBA00022741"/>
    </source>
</evidence>
<dbReference type="Gene3D" id="3.40.50.300">
    <property type="entry name" value="P-loop containing nucleotide triphosphate hydrolases"/>
    <property type="match status" value="1"/>
</dbReference>
<evidence type="ECO:0000313" key="10">
    <source>
        <dbReference type="EMBL" id="EXM40064.1"/>
    </source>
</evidence>
<dbReference type="CDD" id="cd07346">
    <property type="entry name" value="ABC_6TM_exporters"/>
    <property type="match status" value="1"/>
</dbReference>
<organism evidence="10 11">
    <name type="scientific">Ruminococcus albus SY3</name>
    <dbReference type="NCBI Taxonomy" id="1341156"/>
    <lineage>
        <taxon>Bacteria</taxon>
        <taxon>Bacillati</taxon>
        <taxon>Bacillota</taxon>
        <taxon>Clostridia</taxon>
        <taxon>Eubacteriales</taxon>
        <taxon>Oscillospiraceae</taxon>
        <taxon>Ruminococcus</taxon>
    </lineage>
</organism>
<dbReference type="GO" id="GO:0005886">
    <property type="term" value="C:plasma membrane"/>
    <property type="evidence" value="ECO:0007669"/>
    <property type="project" value="UniProtKB-SubCell"/>
</dbReference>
<evidence type="ECO:0000313" key="11">
    <source>
        <dbReference type="Proteomes" id="UP000021369"/>
    </source>
</evidence>
<evidence type="ECO:0000259" key="8">
    <source>
        <dbReference type="PROSITE" id="PS50893"/>
    </source>
</evidence>
<comment type="caution">
    <text evidence="10">The sequence shown here is derived from an EMBL/GenBank/DDBJ whole genome shotgun (WGS) entry which is preliminary data.</text>
</comment>
<dbReference type="CDD" id="cd03228">
    <property type="entry name" value="ABCC_MRP_Like"/>
    <property type="match status" value="1"/>
</dbReference>
<reference evidence="10 11" key="1">
    <citation type="submission" date="2013-06" db="EMBL/GenBank/DDBJ databases">
        <title>Rumen cellulosomics: divergent fiber-degrading strategies revealed by comparative genome-wide analysis of six Ruminococcal strains.</title>
        <authorList>
            <person name="Dassa B."/>
            <person name="Borovok I."/>
            <person name="Lamed R."/>
            <person name="Flint H."/>
            <person name="Yeoman C.J."/>
            <person name="White B."/>
            <person name="Bayer E.A."/>
        </authorList>
    </citation>
    <scope>NUCLEOTIDE SEQUENCE [LARGE SCALE GENOMIC DNA]</scope>
    <source>
        <strain evidence="10 11">SY3</strain>
    </source>
</reference>
<dbReference type="SMART" id="SM00382">
    <property type="entry name" value="AAA"/>
    <property type="match status" value="1"/>
</dbReference>
<dbReference type="InterPro" id="IPR003593">
    <property type="entry name" value="AAA+_ATPase"/>
</dbReference>
<dbReference type="AlphaFoldDB" id="A0A011UHD1"/>
<evidence type="ECO:0008006" key="12">
    <source>
        <dbReference type="Google" id="ProtNLM"/>
    </source>
</evidence>
<dbReference type="SUPFAM" id="SSF52540">
    <property type="entry name" value="P-loop containing nucleoside triphosphate hydrolases"/>
    <property type="match status" value="1"/>
</dbReference>
<dbReference type="PANTHER" id="PTHR43394">
    <property type="entry name" value="ATP-DEPENDENT PERMEASE MDL1, MITOCHONDRIAL"/>
    <property type="match status" value="1"/>
</dbReference>
<comment type="subcellular location">
    <subcellularLocation>
        <location evidence="1">Cell membrane</location>
        <topology evidence="1">Multi-pass membrane protein</topology>
    </subcellularLocation>
</comment>
<dbReference type="Proteomes" id="UP000021369">
    <property type="component" value="Unassembled WGS sequence"/>
</dbReference>
<dbReference type="PATRIC" id="fig|1341156.4.peg.905"/>
<keyword evidence="6 7" id="KW-0472">Membrane</keyword>
<evidence type="ECO:0000256" key="6">
    <source>
        <dbReference type="ARBA" id="ARBA00023136"/>
    </source>
</evidence>
<evidence type="ECO:0000256" key="4">
    <source>
        <dbReference type="ARBA" id="ARBA00022840"/>
    </source>
</evidence>
<dbReference type="InterPro" id="IPR011527">
    <property type="entry name" value="ABC1_TM_dom"/>
</dbReference>
<feature type="domain" description="ABC transporter" evidence="8">
    <location>
        <begin position="333"/>
        <end position="538"/>
    </location>
</feature>
<accession>A0A011UHD1</accession>
<dbReference type="GO" id="GO:0015421">
    <property type="term" value="F:ABC-type oligopeptide transporter activity"/>
    <property type="evidence" value="ECO:0007669"/>
    <property type="project" value="TreeGrafter"/>
</dbReference>
<keyword evidence="2 7" id="KW-0812">Transmembrane</keyword>
<dbReference type="InterPro" id="IPR017871">
    <property type="entry name" value="ABC_transporter-like_CS"/>
</dbReference>
<dbReference type="GO" id="GO:0016887">
    <property type="term" value="F:ATP hydrolysis activity"/>
    <property type="evidence" value="ECO:0007669"/>
    <property type="project" value="InterPro"/>
</dbReference>
<dbReference type="PROSITE" id="PS50929">
    <property type="entry name" value="ABC_TM1F"/>
    <property type="match status" value="1"/>
</dbReference>
<gene>
    <name evidence="10" type="ORF">RASY3_04710</name>
</gene>
<dbReference type="InterPro" id="IPR003439">
    <property type="entry name" value="ABC_transporter-like_ATP-bd"/>
</dbReference>
<keyword evidence="3" id="KW-0547">Nucleotide-binding</keyword>
<feature type="transmembrane region" description="Helical" evidence="7">
    <location>
        <begin position="21"/>
        <end position="40"/>
    </location>
</feature>
<dbReference type="RefSeq" id="WP_037285639.1">
    <property type="nucleotide sequence ID" value="NZ_JEOB01000002.1"/>
</dbReference>
<sequence length="539" mass="61229">MNNEIRKLLRIWKLDRMKKGVFFTLMLISVFLSIAVPMVFVDFVDVVTKAASISSLIRLITIYFILNITQMFVEFAFDYYSSVKEFEFAQHLKLTALDRLFMKDGKFFANEKTGDLMTVVNDDAAKLASFIYKAYKVIVSLVQAIGIMGVMFYYDVKLTLLLIVMIPITLAAQQKFGNKLRYLALENRRDYGEQNALTEEFISNAPAMITYGFRRSFLNKYELAADVLKRSFKKLTLTNGFSNQAIDMISTISLIAITAFGGYQVFQKQISMGVMIIFLQYCTRFIAPFENLVFMKVSFNMVVPSLNNVDDVLGGETGEDASEGKQIDEIDNIKIENLTFGYTRGKNILNGLDLDFEKNKKYLICGKSGAGKTTIFNLILGLWRASSGKIYINDDEIGSIDLESFRDRISLVSQKTFFLHDTIYNNLTNGRDIPEEKVWEALRRVELDDFVRGMENGLYTMLGDDGMTMSGGQRQRLAIARSMLKKSDVVIFDEPTSALDKNTEKIIARSIMGIKDKIIIIVSHSNCFSDQVDQIYKIG</sequence>
<proteinExistence type="predicted"/>
<evidence type="ECO:0000256" key="5">
    <source>
        <dbReference type="ARBA" id="ARBA00022989"/>
    </source>
</evidence>
<dbReference type="GO" id="GO:0005524">
    <property type="term" value="F:ATP binding"/>
    <property type="evidence" value="ECO:0007669"/>
    <property type="project" value="UniProtKB-KW"/>
</dbReference>
<dbReference type="PROSITE" id="PS00211">
    <property type="entry name" value="ABC_TRANSPORTER_1"/>
    <property type="match status" value="1"/>
</dbReference>
<keyword evidence="5 7" id="KW-1133">Transmembrane helix</keyword>
<dbReference type="PANTHER" id="PTHR43394:SF1">
    <property type="entry name" value="ATP-BINDING CASSETTE SUB-FAMILY B MEMBER 10, MITOCHONDRIAL"/>
    <property type="match status" value="1"/>
</dbReference>
<protein>
    <recommendedName>
        <fullName evidence="12">ABC transporter ATP-binding protein</fullName>
    </recommendedName>
</protein>
<evidence type="ECO:0000256" key="7">
    <source>
        <dbReference type="SAM" id="Phobius"/>
    </source>
</evidence>
<dbReference type="OrthoDB" id="95687at2"/>
<evidence type="ECO:0000256" key="1">
    <source>
        <dbReference type="ARBA" id="ARBA00004651"/>
    </source>
</evidence>
<dbReference type="InterPro" id="IPR036640">
    <property type="entry name" value="ABC1_TM_sf"/>
</dbReference>
<evidence type="ECO:0000259" key="9">
    <source>
        <dbReference type="PROSITE" id="PS50929"/>
    </source>
</evidence>
<evidence type="ECO:0000256" key="2">
    <source>
        <dbReference type="ARBA" id="ARBA00022692"/>
    </source>
</evidence>
<dbReference type="Pfam" id="PF00005">
    <property type="entry name" value="ABC_tran"/>
    <property type="match status" value="1"/>
</dbReference>
<dbReference type="InterPro" id="IPR027417">
    <property type="entry name" value="P-loop_NTPase"/>
</dbReference>
<keyword evidence="11" id="KW-1185">Reference proteome</keyword>
<name>A0A011UHD1_RUMAL</name>
<feature type="transmembrane region" description="Helical" evidence="7">
    <location>
        <begin position="134"/>
        <end position="154"/>
    </location>
</feature>